<evidence type="ECO:0000313" key="2">
    <source>
        <dbReference type="EMBL" id="PHJ20087.1"/>
    </source>
</evidence>
<reference evidence="2 3" key="1">
    <citation type="journal article" date="2017" name="Int. J. Parasitol.">
        <title>The genome of the protozoan parasite Cystoisospora suis and a reverse vaccinology approach to identify vaccine candidates.</title>
        <authorList>
            <person name="Palmieri N."/>
            <person name="Shrestha A."/>
            <person name="Ruttkowski B."/>
            <person name="Beck T."/>
            <person name="Vogl C."/>
            <person name="Tomley F."/>
            <person name="Blake D.P."/>
            <person name="Joachim A."/>
        </authorList>
    </citation>
    <scope>NUCLEOTIDE SEQUENCE [LARGE SCALE GENOMIC DNA]</scope>
    <source>
        <strain evidence="2 3">Wien I</strain>
    </source>
</reference>
<gene>
    <name evidence="2" type="ORF">CSUI_006084</name>
</gene>
<proteinExistence type="predicted"/>
<sequence length="105" mass="11939">MHRGARVEPRTQRVPGGKREHLYARLRDVFCFRANFALQLPFRPLVRCRPCMSPPDSRTRGGAYAPTVLAEGDRMPDKGSSMERFLKRFAFTAHSSTVPLAPYMS</sequence>
<accession>A0A2C6KRK4</accession>
<keyword evidence="3" id="KW-1185">Reference proteome</keyword>
<name>A0A2C6KRK4_9APIC</name>
<comment type="caution">
    <text evidence="2">The sequence shown here is derived from an EMBL/GenBank/DDBJ whole genome shotgun (WGS) entry which is preliminary data.</text>
</comment>
<dbReference type="VEuPathDB" id="ToxoDB:CSUI_006084"/>
<organism evidence="2 3">
    <name type="scientific">Cystoisospora suis</name>
    <dbReference type="NCBI Taxonomy" id="483139"/>
    <lineage>
        <taxon>Eukaryota</taxon>
        <taxon>Sar</taxon>
        <taxon>Alveolata</taxon>
        <taxon>Apicomplexa</taxon>
        <taxon>Conoidasida</taxon>
        <taxon>Coccidia</taxon>
        <taxon>Eucoccidiorida</taxon>
        <taxon>Eimeriorina</taxon>
        <taxon>Sarcocystidae</taxon>
        <taxon>Cystoisospora</taxon>
    </lineage>
</organism>
<dbReference type="RefSeq" id="XP_067921778.1">
    <property type="nucleotide sequence ID" value="XM_068066249.1"/>
</dbReference>
<protein>
    <submittedName>
        <fullName evidence="2">Uncharacterized protein</fullName>
    </submittedName>
</protein>
<dbReference type="AlphaFoldDB" id="A0A2C6KRK4"/>
<evidence type="ECO:0000256" key="1">
    <source>
        <dbReference type="SAM" id="MobiDB-lite"/>
    </source>
</evidence>
<dbReference type="Proteomes" id="UP000221165">
    <property type="component" value="Unassembled WGS sequence"/>
</dbReference>
<dbReference type="GeneID" id="94429460"/>
<evidence type="ECO:0000313" key="3">
    <source>
        <dbReference type="Proteomes" id="UP000221165"/>
    </source>
</evidence>
<feature type="region of interest" description="Disordered" evidence="1">
    <location>
        <begin position="55"/>
        <end position="77"/>
    </location>
</feature>
<dbReference type="EMBL" id="MIGC01003029">
    <property type="protein sequence ID" value="PHJ20087.1"/>
    <property type="molecule type" value="Genomic_DNA"/>
</dbReference>